<dbReference type="GO" id="GO:0005975">
    <property type="term" value="P:carbohydrate metabolic process"/>
    <property type="evidence" value="ECO:0007669"/>
    <property type="project" value="InterPro"/>
</dbReference>
<feature type="domain" description="DUF4982" evidence="8">
    <location>
        <begin position="632"/>
        <end position="691"/>
    </location>
</feature>
<dbReference type="eggNOG" id="COG3250">
    <property type="taxonomic scope" value="Bacteria"/>
</dbReference>
<evidence type="ECO:0000259" key="8">
    <source>
        <dbReference type="Pfam" id="PF16355"/>
    </source>
</evidence>
<sequence>MIFKKNILFVFLTFLGINGFAQQNPRKVTLLEQNWKFVNEDIPEAKMAEYDASKWRTVSLPHDWAFENGITKNGSQSDGGGYYGGGIGWYRYQFEAPKNFDSQLTTIEFDGVYMNSEVWINGRYLGKRPYGYISFRYELSKYLKTGKNVIALRVDNSKEPSARWYHACGIYAPVYLISTSTTFIEPNGVHVTTQRKKDKSETVRVKTSIKSYKNANQNLVLETSIIDASGKLVIKKEQPIIFNAEGSKIITNVNIQAPKLWDPKSPYLYHVTSEIKNNNKVVIDAINTKFGVRTIKWDTKTGFWLNGKQTKLLGVCEHYEGGPIGGAWTEPLLRWKLGLLKEMGVNAIRTAHNPTPPMFYNLCDEMGIMVMDEIFDGWSKKAPEDYGKQAFSDWWRKDIQEWITRDRNHPSVIIYSLGNETRGNIAKELVAYCHQLDSTRLVTSGHSESEEMDVYGVNGNSEKMDFLIKPRLNIPFIATEAPHTWQTRGYYRSLTWFRDEYKNDGLTSFPLPDLTDKEIFTYEWAPQTSWSNYKQHFNSSYDNATVRISARKGWEVLRDSAWYSGSFRWTGFDYFGEAGYVHGGWPFRLFMSGALDVAGFKKDLFYFYQSQWTKKPMVHILPSWTHPKMEIGTKIPVWVYSNCDEVELFLNGKSLGKDKPGKKWNEMQCEWLVPYEKGTLIAVGYLNGRKVVETSQVTAGTPATLSLTLDDKYVSPKKDNIAVVTVSINDDKGICYPYGENKLFYNIQGPARFLTLENGDPVDTTAKFGVFENKGFMGLSNAFIKLDRSDQPVTLTTGAILGEKQLMTSNKIAIDVKSLVLRGKPTVNSFKVYYTIDGSSPTPQSTLYTRTFEIKLGTTVKAIVVKDSKVILNMQENFDGNLGLYWLDNTAKSSNGSFIKGMKAINAEYKGAQKVTINNQSSLRFDKEGYIRWYQENDGSEGMFDLVFYLESINDNDNTNCLSLIINNTKVDQFNAKINESGVDGWKVIIIKHKLQAGANDIILQSKSGCNAGVYLLNVN</sequence>
<dbReference type="PANTHER" id="PTHR42732">
    <property type="entry name" value="BETA-GALACTOSIDASE"/>
    <property type="match status" value="1"/>
</dbReference>
<dbReference type="OrthoDB" id="9801077at2"/>
<dbReference type="EMBL" id="AQPN01000115">
    <property type="protein sequence ID" value="EOR93430.1"/>
    <property type="molecule type" value="Genomic_DNA"/>
</dbReference>
<dbReference type="InterPro" id="IPR032311">
    <property type="entry name" value="DUF4982"/>
</dbReference>
<evidence type="ECO:0000259" key="4">
    <source>
        <dbReference type="Pfam" id="PF00703"/>
    </source>
</evidence>
<evidence type="ECO:0000313" key="11">
    <source>
        <dbReference type="Proteomes" id="UP000014174"/>
    </source>
</evidence>
<comment type="caution">
    <text evidence="10">The sequence shown here is derived from an EMBL/GenBank/DDBJ whole genome shotgun (WGS) entry which is preliminary data.</text>
</comment>
<dbReference type="InterPro" id="IPR036156">
    <property type="entry name" value="Beta-gal/glucu_dom_sf"/>
</dbReference>
<dbReference type="GO" id="GO:0004565">
    <property type="term" value="F:beta-galactosidase activity"/>
    <property type="evidence" value="ECO:0007669"/>
    <property type="project" value="UniProtKB-EC"/>
</dbReference>
<dbReference type="AlphaFoldDB" id="R9GPF8"/>
<evidence type="ECO:0000259" key="7">
    <source>
        <dbReference type="Pfam" id="PF13290"/>
    </source>
</evidence>
<evidence type="ECO:0000259" key="6">
    <source>
        <dbReference type="Pfam" id="PF02837"/>
    </source>
</evidence>
<accession>R9GPF8</accession>
<dbReference type="PANTHER" id="PTHR42732:SF1">
    <property type="entry name" value="BETA-MANNOSIDASE"/>
    <property type="match status" value="1"/>
</dbReference>
<dbReference type="PATRIC" id="fig|1150600.3.peg.3372"/>
<evidence type="ECO:0000256" key="3">
    <source>
        <dbReference type="ARBA" id="ARBA00023295"/>
    </source>
</evidence>
<keyword evidence="11" id="KW-1185">Reference proteome</keyword>
<feature type="domain" description="Glycoside hydrolase family 2" evidence="9">
    <location>
        <begin position="705"/>
        <end position="796"/>
    </location>
</feature>
<dbReference type="InterPro" id="IPR006102">
    <property type="entry name" value="Ig-like_GH2"/>
</dbReference>
<dbReference type="SUPFAM" id="SSF49785">
    <property type="entry name" value="Galactose-binding domain-like"/>
    <property type="match status" value="1"/>
</dbReference>
<evidence type="ECO:0000256" key="2">
    <source>
        <dbReference type="ARBA" id="ARBA00022801"/>
    </source>
</evidence>
<organism evidence="10 11">
    <name type="scientific">Arcticibacter svalbardensis MN12-7</name>
    <dbReference type="NCBI Taxonomy" id="1150600"/>
    <lineage>
        <taxon>Bacteria</taxon>
        <taxon>Pseudomonadati</taxon>
        <taxon>Bacteroidota</taxon>
        <taxon>Sphingobacteriia</taxon>
        <taxon>Sphingobacteriales</taxon>
        <taxon>Sphingobacteriaceae</taxon>
        <taxon>Arcticibacter</taxon>
    </lineage>
</organism>
<comment type="similarity">
    <text evidence="1">Belongs to the glycosyl hydrolase 2 family.</text>
</comment>
<feature type="domain" description="Glycoside hydrolase family 2 immunoglobulin-like beta-sandwich" evidence="4">
    <location>
        <begin position="188"/>
        <end position="293"/>
    </location>
</feature>
<dbReference type="InterPro" id="IPR051913">
    <property type="entry name" value="GH2_Domain-Containing"/>
</dbReference>
<dbReference type="InterPro" id="IPR017853">
    <property type="entry name" value="GH"/>
</dbReference>
<dbReference type="Pfam" id="PF02836">
    <property type="entry name" value="Glyco_hydro_2_C"/>
    <property type="match status" value="1"/>
</dbReference>
<dbReference type="InterPro" id="IPR008979">
    <property type="entry name" value="Galactose-bd-like_sf"/>
</dbReference>
<dbReference type="PRINTS" id="PR00132">
    <property type="entry name" value="GLHYDRLASE2"/>
</dbReference>
<dbReference type="InterPro" id="IPR006103">
    <property type="entry name" value="Glyco_hydro_2_cat"/>
</dbReference>
<gene>
    <name evidence="10" type="ORF">ADIARSV_3404</name>
</gene>
<dbReference type="Gene3D" id="2.60.40.10">
    <property type="entry name" value="Immunoglobulins"/>
    <property type="match status" value="3"/>
</dbReference>
<dbReference type="InterPro" id="IPR006101">
    <property type="entry name" value="Glyco_hydro_2"/>
</dbReference>
<evidence type="ECO:0000313" key="10">
    <source>
        <dbReference type="EMBL" id="EOR93430.1"/>
    </source>
</evidence>
<evidence type="ECO:0000259" key="9">
    <source>
        <dbReference type="Pfam" id="PF18565"/>
    </source>
</evidence>
<dbReference type="SUPFAM" id="SSF49303">
    <property type="entry name" value="beta-Galactosidase/glucuronidase domain"/>
    <property type="match status" value="1"/>
</dbReference>
<dbReference type="Pfam" id="PF16355">
    <property type="entry name" value="DUF4982"/>
    <property type="match status" value="1"/>
</dbReference>
<dbReference type="Proteomes" id="UP000014174">
    <property type="component" value="Unassembled WGS sequence"/>
</dbReference>
<feature type="domain" description="Glycoside hydrolase family 2 catalytic" evidence="5">
    <location>
        <begin position="301"/>
        <end position="458"/>
    </location>
</feature>
<dbReference type="Gene3D" id="3.20.20.80">
    <property type="entry name" value="Glycosidases"/>
    <property type="match status" value="1"/>
</dbReference>
<dbReference type="RefSeq" id="WP_016196632.1">
    <property type="nucleotide sequence ID" value="NZ_AQPN01000115.1"/>
</dbReference>
<dbReference type="InterPro" id="IPR059177">
    <property type="entry name" value="GH29D-like_dom"/>
</dbReference>
<protein>
    <submittedName>
        <fullName evidence="10">Beta-galactosidase</fullName>
        <ecNumber evidence="10">3.2.1.23</ecNumber>
    </submittedName>
</protein>
<dbReference type="Pfam" id="PF02837">
    <property type="entry name" value="Glyco_hydro_2_N"/>
    <property type="match status" value="1"/>
</dbReference>
<keyword evidence="2 10" id="KW-0378">Hydrolase</keyword>
<dbReference type="InterPro" id="IPR006104">
    <property type="entry name" value="Glyco_hydro_2_N"/>
</dbReference>
<dbReference type="InterPro" id="IPR013783">
    <property type="entry name" value="Ig-like_fold"/>
</dbReference>
<feature type="domain" description="GH29D-like beta-sandwich" evidence="7">
    <location>
        <begin position="830"/>
        <end position="868"/>
    </location>
</feature>
<name>R9GPF8_9SPHI</name>
<dbReference type="Pfam" id="PF18565">
    <property type="entry name" value="Glyco_hydro2_C5"/>
    <property type="match status" value="1"/>
</dbReference>
<proteinExistence type="inferred from homology"/>
<dbReference type="SUPFAM" id="SSF51445">
    <property type="entry name" value="(Trans)glycosidases"/>
    <property type="match status" value="1"/>
</dbReference>
<dbReference type="Pfam" id="PF13290">
    <property type="entry name" value="CHB_HEX_C_1"/>
    <property type="match status" value="1"/>
</dbReference>
<reference evidence="10 11" key="1">
    <citation type="journal article" date="2013" name="Genome Announc.">
        <title>Draft Genome Sequence of Arcticibacter svalbardensis Strain MN12-7T, a Member of the Family Sphingobacteriaceae Isolated from an Arctic Soil Sample.</title>
        <authorList>
            <person name="Shivaji S."/>
            <person name="Ara S."/>
            <person name="Prasad S."/>
            <person name="Manasa B.P."/>
            <person name="Begum Z."/>
            <person name="Singh A."/>
            <person name="Kumar Pinnaka A."/>
        </authorList>
    </citation>
    <scope>NUCLEOTIDE SEQUENCE [LARGE SCALE GENOMIC DNA]</scope>
    <source>
        <strain evidence="10 11">MN12-7</strain>
    </source>
</reference>
<keyword evidence="3 10" id="KW-0326">Glycosidase</keyword>
<feature type="domain" description="Glycosyl hydrolases family 2 sugar binding" evidence="6">
    <location>
        <begin position="35"/>
        <end position="158"/>
    </location>
</feature>
<dbReference type="STRING" id="1150600.ADIARSV_3404"/>
<dbReference type="InterPro" id="IPR040605">
    <property type="entry name" value="Glyco_hydro2_dom5"/>
</dbReference>
<dbReference type="Pfam" id="PF00703">
    <property type="entry name" value="Glyco_hydro_2"/>
    <property type="match status" value="1"/>
</dbReference>
<dbReference type="EC" id="3.2.1.23" evidence="10"/>
<dbReference type="Gene3D" id="2.60.120.260">
    <property type="entry name" value="Galactose-binding domain-like"/>
    <property type="match status" value="1"/>
</dbReference>
<evidence type="ECO:0000259" key="5">
    <source>
        <dbReference type="Pfam" id="PF02836"/>
    </source>
</evidence>
<evidence type="ECO:0000256" key="1">
    <source>
        <dbReference type="ARBA" id="ARBA00007401"/>
    </source>
</evidence>